<keyword evidence="2" id="KW-1185">Reference proteome</keyword>
<dbReference type="Proteomes" id="UP000279833">
    <property type="component" value="Unassembled WGS sequence"/>
</dbReference>
<evidence type="ECO:0000313" key="3">
    <source>
        <dbReference type="WBParaSite" id="SCUD_0000553901-mRNA-1"/>
    </source>
</evidence>
<dbReference type="WBParaSite" id="SCUD_0000553901-mRNA-1">
    <property type="protein sequence ID" value="SCUD_0000553901-mRNA-1"/>
    <property type="gene ID" value="SCUD_0000553901"/>
</dbReference>
<dbReference type="AlphaFoldDB" id="A0A183JS50"/>
<protein>
    <submittedName>
        <fullName evidence="3">Retrovirus-related Pol polyprotein from transposon TNT 1-94</fullName>
    </submittedName>
</protein>
<organism evidence="3">
    <name type="scientific">Schistosoma curassoni</name>
    <dbReference type="NCBI Taxonomy" id="6186"/>
    <lineage>
        <taxon>Eukaryota</taxon>
        <taxon>Metazoa</taxon>
        <taxon>Spiralia</taxon>
        <taxon>Lophotrochozoa</taxon>
        <taxon>Platyhelminthes</taxon>
        <taxon>Trematoda</taxon>
        <taxon>Digenea</taxon>
        <taxon>Strigeidida</taxon>
        <taxon>Schistosomatoidea</taxon>
        <taxon>Schistosomatidae</taxon>
        <taxon>Schistosoma</taxon>
    </lineage>
</organism>
<evidence type="ECO:0000313" key="2">
    <source>
        <dbReference type="Proteomes" id="UP000279833"/>
    </source>
</evidence>
<proteinExistence type="predicted"/>
<reference evidence="1 2" key="2">
    <citation type="submission" date="2018-11" db="EMBL/GenBank/DDBJ databases">
        <authorList>
            <consortium name="Pathogen Informatics"/>
        </authorList>
    </citation>
    <scope>NUCLEOTIDE SEQUENCE [LARGE SCALE GENOMIC DNA]</scope>
    <source>
        <strain evidence="1">Dakar</strain>
        <strain evidence="2">Dakar, Senegal</strain>
    </source>
</reference>
<dbReference type="EMBL" id="UZAK01009290">
    <property type="protein sequence ID" value="VDO96484.1"/>
    <property type="molecule type" value="Genomic_DNA"/>
</dbReference>
<accession>A0A183JS50</accession>
<reference evidence="3" key="1">
    <citation type="submission" date="2016-06" db="UniProtKB">
        <authorList>
            <consortium name="WormBaseParasite"/>
        </authorList>
    </citation>
    <scope>IDENTIFICATION</scope>
</reference>
<sequence length="210" mass="24243">MEPVMEQLDIHSNFDAFEDYMERFEIWTITKEDVEDVNIVVHFLTFIGKEAHNLLKTFAFPEKPISLPYATLKGLLLDYDIKNSTTLLCHPNQMRAQGYADNNSLKSCDAGHEDEHKFGKCLSCGKFHSCNSCVFRNAKYFKYSNVGHIQTVCHSDPINLNVPNESHSNRMHDIILSDMHLLLALLNIIFLVQHRILSAKYFNKFLFLIS</sequence>
<evidence type="ECO:0000313" key="1">
    <source>
        <dbReference type="EMBL" id="VDO96484.1"/>
    </source>
</evidence>
<name>A0A183JS50_9TREM</name>
<gene>
    <name evidence="1" type="ORF">SCUD_LOCUS5539</name>
</gene>